<sequence>MTDTPPRLIDLSMPIEEHWRFRPTFQPKYTPRPQFTFHTTQIGISSHGFSHVDAPLHNDPEGISVDEIELEHFYGPASLVDVSDLGDNKPIGCEVLEPRSGHVRAGDILLIRSDQESRHPTTTKDYWTTSPWISLSGAQYLATLDLKAVAFDFPQDRSIRVEYDPDHVPAEDPDEDEACHVTLLPRGVLQFEYLQNFSAIIQPRFLFMGFPLRLKGVDGSPVRAVALEGEGLNDC</sequence>
<dbReference type="EMBL" id="ACVN02000239">
    <property type="protein sequence ID" value="ERK53316.1"/>
    <property type="molecule type" value="Genomic_DNA"/>
</dbReference>
<accession>U2QA77</accession>
<protein>
    <submittedName>
        <fullName evidence="1">Cyclase</fullName>
    </submittedName>
</protein>
<dbReference type="RefSeq" id="WP_021798198.1">
    <property type="nucleotide sequence ID" value="NZ_ACVN02000239.1"/>
</dbReference>
<dbReference type="InterPro" id="IPR037175">
    <property type="entry name" value="KFase_sf"/>
</dbReference>
<gene>
    <name evidence="1" type="ORF">HMPREF0682_2617</name>
</gene>
<dbReference type="GO" id="GO:0004061">
    <property type="term" value="F:arylformamidase activity"/>
    <property type="evidence" value="ECO:0007669"/>
    <property type="project" value="InterPro"/>
</dbReference>
<evidence type="ECO:0000313" key="1">
    <source>
        <dbReference type="EMBL" id="ERK53316.1"/>
    </source>
</evidence>
<proteinExistence type="predicted"/>
<name>U2QA77_9ACTN</name>
<comment type="caution">
    <text evidence="1">The sequence shown here is derived from an EMBL/GenBank/DDBJ whole genome shotgun (WGS) entry which is preliminary data.</text>
</comment>
<dbReference type="GeneID" id="95360328"/>
<dbReference type="GO" id="GO:0019441">
    <property type="term" value="P:L-tryptophan catabolic process to kynurenine"/>
    <property type="evidence" value="ECO:0007669"/>
    <property type="project" value="InterPro"/>
</dbReference>
<dbReference type="Proteomes" id="UP000017052">
    <property type="component" value="Unassembled WGS sequence"/>
</dbReference>
<dbReference type="InterPro" id="IPR007325">
    <property type="entry name" value="KFase/CYL"/>
</dbReference>
<reference evidence="1" key="1">
    <citation type="submission" date="2013-08" db="EMBL/GenBank/DDBJ databases">
        <authorList>
            <person name="Durkin A.S."/>
            <person name="Haft D.R."/>
            <person name="McCorrison J."/>
            <person name="Torralba M."/>
            <person name="Gillis M."/>
            <person name="Haft D.H."/>
            <person name="Methe B."/>
            <person name="Sutton G."/>
            <person name="Nelson K.E."/>
        </authorList>
    </citation>
    <scope>NUCLEOTIDE SEQUENCE [LARGE SCALE GENOMIC DNA]</scope>
    <source>
        <strain evidence="1">F0233</strain>
    </source>
</reference>
<dbReference type="PANTHER" id="PTHR31118">
    <property type="entry name" value="CYCLASE-LIKE PROTEIN 2"/>
    <property type="match status" value="1"/>
</dbReference>
<dbReference type="PANTHER" id="PTHR31118:SF12">
    <property type="entry name" value="CYCLASE-LIKE PROTEIN 2"/>
    <property type="match status" value="1"/>
</dbReference>
<organism evidence="1 2">
    <name type="scientific">Propionibacterium acidifaciens F0233</name>
    <dbReference type="NCBI Taxonomy" id="553198"/>
    <lineage>
        <taxon>Bacteria</taxon>
        <taxon>Bacillati</taxon>
        <taxon>Actinomycetota</taxon>
        <taxon>Actinomycetes</taxon>
        <taxon>Propionibacteriales</taxon>
        <taxon>Propionibacteriaceae</taxon>
        <taxon>Propionibacterium</taxon>
    </lineage>
</organism>
<dbReference type="Gene3D" id="3.50.30.50">
    <property type="entry name" value="Putative cyclase"/>
    <property type="match status" value="1"/>
</dbReference>
<dbReference type="AlphaFoldDB" id="U2QA77"/>
<evidence type="ECO:0000313" key="2">
    <source>
        <dbReference type="Proteomes" id="UP000017052"/>
    </source>
</evidence>
<dbReference type="SUPFAM" id="SSF102198">
    <property type="entry name" value="Putative cyclase"/>
    <property type="match status" value="1"/>
</dbReference>
<keyword evidence="2" id="KW-1185">Reference proteome</keyword>
<dbReference type="Pfam" id="PF04199">
    <property type="entry name" value="Cyclase"/>
    <property type="match status" value="1"/>
</dbReference>